<evidence type="ECO:0000256" key="3">
    <source>
        <dbReference type="ARBA" id="ARBA00022723"/>
    </source>
</evidence>
<dbReference type="SUPFAM" id="SSF53927">
    <property type="entry name" value="Cytidine deaminase-like"/>
    <property type="match status" value="1"/>
</dbReference>
<dbReference type="GO" id="GO:0004132">
    <property type="term" value="F:dCMP deaminase activity"/>
    <property type="evidence" value="ECO:0007669"/>
    <property type="project" value="UniProtKB-EC"/>
</dbReference>
<keyword evidence="9" id="KW-1133">Transmembrane helix</keyword>
<evidence type="ECO:0000256" key="8">
    <source>
        <dbReference type="ARBA" id="ARBA00041763"/>
    </source>
</evidence>
<dbReference type="InterPro" id="IPR016193">
    <property type="entry name" value="Cytidine_deaminase-like"/>
</dbReference>
<dbReference type="AlphaFoldDB" id="A0AAW1NUG5"/>
<sequence length="246" mass="26505">MQNAGFAASDNTLLDLLLLSLGIALGATVTAGLLLRAQAGSAQRLEKATKEVLTSVKQGSTIEPAPKADPFETAPRSGYLTWEEYFMAVACLSAQRSKDPNKQVGACIVSQDNIILGIGYNGFPRGCSDTKLPWSKLSPQGNLLETKYPYVCHAELNAVLNKNAATLRGARLFVTMFPCNECAKLLIQAGILEVVYREGKGLDAEIDKPGPTIGIRPHEAYAASKLLFDLAGVKYRQAEFQGQKEV</sequence>
<evidence type="ECO:0000256" key="9">
    <source>
        <dbReference type="SAM" id="Phobius"/>
    </source>
</evidence>
<keyword evidence="4" id="KW-0545">Nucleotide biosynthesis</keyword>
<keyword evidence="6" id="KW-0862">Zinc</keyword>
<dbReference type="Pfam" id="PF00383">
    <property type="entry name" value="dCMP_cyt_deam_1"/>
    <property type="match status" value="1"/>
</dbReference>
<keyword evidence="5" id="KW-0378">Hydrolase</keyword>
<dbReference type="PROSITE" id="PS00903">
    <property type="entry name" value="CYT_DCMP_DEAMINASES_1"/>
    <property type="match status" value="1"/>
</dbReference>
<dbReference type="InterPro" id="IPR002125">
    <property type="entry name" value="CMP_dCMP_dom"/>
</dbReference>
<evidence type="ECO:0000256" key="4">
    <source>
        <dbReference type="ARBA" id="ARBA00022727"/>
    </source>
</evidence>
<protein>
    <recommendedName>
        <fullName evidence="8">dCMP deaminase</fullName>
        <ecNumber evidence="7">3.5.4.12</ecNumber>
    </recommendedName>
    <alternativeName>
        <fullName evidence="8">dCMP deaminase</fullName>
    </alternativeName>
</protein>
<dbReference type="Proteomes" id="UP001465755">
    <property type="component" value="Unassembled WGS sequence"/>
</dbReference>
<dbReference type="PANTHER" id="PTHR11086:SF18">
    <property type="entry name" value="DEOXYCYTIDYLATE DEAMINASE"/>
    <property type="match status" value="1"/>
</dbReference>
<evidence type="ECO:0000259" key="10">
    <source>
        <dbReference type="PROSITE" id="PS51747"/>
    </source>
</evidence>
<dbReference type="InterPro" id="IPR016192">
    <property type="entry name" value="APOBEC/CMP_deaminase_Zn-bd"/>
</dbReference>
<name>A0AAW1NUG5_9CHLO</name>
<reference evidence="11 12" key="1">
    <citation type="journal article" date="2024" name="Nat. Commun.">
        <title>Phylogenomics reveals the evolutionary origins of lichenization in chlorophyte algae.</title>
        <authorList>
            <person name="Puginier C."/>
            <person name="Libourel C."/>
            <person name="Otte J."/>
            <person name="Skaloud P."/>
            <person name="Haon M."/>
            <person name="Grisel S."/>
            <person name="Petersen M."/>
            <person name="Berrin J.G."/>
            <person name="Delaux P.M."/>
            <person name="Dal Grande F."/>
            <person name="Keller J."/>
        </authorList>
    </citation>
    <scope>NUCLEOTIDE SEQUENCE [LARGE SCALE GENOMIC DNA]</scope>
    <source>
        <strain evidence="11 12">SAG 2036</strain>
    </source>
</reference>
<accession>A0AAW1NUG5</accession>
<evidence type="ECO:0000256" key="2">
    <source>
        <dbReference type="ARBA" id="ARBA00006576"/>
    </source>
</evidence>
<dbReference type="InterPro" id="IPR015517">
    <property type="entry name" value="dCMP_deaminase-rel"/>
</dbReference>
<evidence type="ECO:0000313" key="12">
    <source>
        <dbReference type="Proteomes" id="UP001465755"/>
    </source>
</evidence>
<comment type="cofactor">
    <cofactor evidence="1">
        <name>Zn(2+)</name>
        <dbReference type="ChEBI" id="CHEBI:29105"/>
    </cofactor>
</comment>
<keyword evidence="9" id="KW-0812">Transmembrane</keyword>
<dbReference type="InterPro" id="IPR035105">
    <property type="entry name" value="Deoxycytidylate_deaminase_dom"/>
</dbReference>
<evidence type="ECO:0000256" key="6">
    <source>
        <dbReference type="ARBA" id="ARBA00022833"/>
    </source>
</evidence>
<dbReference type="PROSITE" id="PS51747">
    <property type="entry name" value="CYT_DCMP_DEAMINASES_2"/>
    <property type="match status" value="1"/>
</dbReference>
<keyword evidence="3" id="KW-0479">Metal-binding</keyword>
<evidence type="ECO:0000256" key="7">
    <source>
        <dbReference type="ARBA" id="ARBA00038938"/>
    </source>
</evidence>
<keyword evidence="9" id="KW-0472">Membrane</keyword>
<evidence type="ECO:0000313" key="11">
    <source>
        <dbReference type="EMBL" id="KAK9797790.1"/>
    </source>
</evidence>
<comment type="similarity">
    <text evidence="2">Belongs to the cytidine and deoxycytidylate deaminase family.</text>
</comment>
<dbReference type="PANTHER" id="PTHR11086">
    <property type="entry name" value="DEOXYCYTIDYLATE DEAMINASE-RELATED"/>
    <property type="match status" value="1"/>
</dbReference>
<feature type="transmembrane region" description="Helical" evidence="9">
    <location>
        <begin position="16"/>
        <end position="35"/>
    </location>
</feature>
<dbReference type="Gene3D" id="3.40.140.10">
    <property type="entry name" value="Cytidine Deaminase, domain 2"/>
    <property type="match status" value="1"/>
</dbReference>
<dbReference type="GO" id="GO:0005737">
    <property type="term" value="C:cytoplasm"/>
    <property type="evidence" value="ECO:0007669"/>
    <property type="project" value="TreeGrafter"/>
</dbReference>
<organism evidence="11 12">
    <name type="scientific">Symbiochloris irregularis</name>
    <dbReference type="NCBI Taxonomy" id="706552"/>
    <lineage>
        <taxon>Eukaryota</taxon>
        <taxon>Viridiplantae</taxon>
        <taxon>Chlorophyta</taxon>
        <taxon>core chlorophytes</taxon>
        <taxon>Trebouxiophyceae</taxon>
        <taxon>Trebouxiales</taxon>
        <taxon>Trebouxiaceae</taxon>
        <taxon>Symbiochloris</taxon>
    </lineage>
</organism>
<proteinExistence type="inferred from homology"/>
<keyword evidence="12" id="KW-1185">Reference proteome</keyword>
<dbReference type="FunFam" id="3.40.140.10:FF:000021">
    <property type="entry name" value="Deoxycytidylate deaminase"/>
    <property type="match status" value="1"/>
</dbReference>
<dbReference type="CDD" id="cd01286">
    <property type="entry name" value="deoxycytidylate_deaminase"/>
    <property type="match status" value="1"/>
</dbReference>
<gene>
    <name evidence="11" type="ORF">WJX73_004903</name>
</gene>
<dbReference type="GO" id="GO:0008270">
    <property type="term" value="F:zinc ion binding"/>
    <property type="evidence" value="ECO:0007669"/>
    <property type="project" value="InterPro"/>
</dbReference>
<feature type="domain" description="CMP/dCMP-type deaminase" evidence="10">
    <location>
        <begin position="81"/>
        <end position="209"/>
    </location>
</feature>
<evidence type="ECO:0000256" key="5">
    <source>
        <dbReference type="ARBA" id="ARBA00022801"/>
    </source>
</evidence>
<evidence type="ECO:0000256" key="1">
    <source>
        <dbReference type="ARBA" id="ARBA00001947"/>
    </source>
</evidence>
<dbReference type="EC" id="3.5.4.12" evidence="7"/>
<dbReference type="GO" id="GO:0009165">
    <property type="term" value="P:nucleotide biosynthetic process"/>
    <property type="evidence" value="ECO:0007669"/>
    <property type="project" value="UniProtKB-KW"/>
</dbReference>
<dbReference type="EMBL" id="JALJOQ010000104">
    <property type="protein sequence ID" value="KAK9797790.1"/>
    <property type="molecule type" value="Genomic_DNA"/>
</dbReference>
<comment type="caution">
    <text evidence="11">The sequence shown here is derived from an EMBL/GenBank/DDBJ whole genome shotgun (WGS) entry which is preliminary data.</text>
</comment>